<evidence type="ECO:0000256" key="2">
    <source>
        <dbReference type="ARBA" id="ARBA00012916"/>
    </source>
</evidence>
<dbReference type="PANTHER" id="PTHR10937:SF0">
    <property type="entry name" value="GLUTAMINE--FRUCTOSE-6-PHOSPHATE TRANSAMINASE (ISOMERIZING)"/>
    <property type="match status" value="1"/>
</dbReference>
<organism evidence="6 7">
    <name type="scientific">Enterocloster aldenensis</name>
    <dbReference type="NCBI Taxonomy" id="358742"/>
    <lineage>
        <taxon>Bacteria</taxon>
        <taxon>Bacillati</taxon>
        <taxon>Bacillota</taxon>
        <taxon>Clostridia</taxon>
        <taxon>Lachnospirales</taxon>
        <taxon>Lachnospiraceae</taxon>
        <taxon>Enterocloster</taxon>
    </lineage>
</organism>
<dbReference type="GO" id="GO:0006002">
    <property type="term" value="P:fructose 6-phosphate metabolic process"/>
    <property type="evidence" value="ECO:0007669"/>
    <property type="project" value="TreeGrafter"/>
</dbReference>
<evidence type="ECO:0000313" key="7">
    <source>
        <dbReference type="Proteomes" id="UP001299608"/>
    </source>
</evidence>
<feature type="domain" description="SIS" evidence="5">
    <location>
        <begin position="32"/>
        <end position="175"/>
    </location>
</feature>
<dbReference type="CDD" id="cd05009">
    <property type="entry name" value="SIS_GlmS_GlmD_2"/>
    <property type="match status" value="1"/>
</dbReference>
<dbReference type="GO" id="GO:0006487">
    <property type="term" value="P:protein N-linked glycosylation"/>
    <property type="evidence" value="ECO:0007669"/>
    <property type="project" value="TreeGrafter"/>
</dbReference>
<dbReference type="Gene3D" id="3.40.50.10490">
    <property type="entry name" value="Glucose-6-phosphate isomerase like protein, domain 1"/>
    <property type="match status" value="2"/>
</dbReference>
<dbReference type="Pfam" id="PF01380">
    <property type="entry name" value="SIS"/>
    <property type="match status" value="2"/>
</dbReference>
<gene>
    <name evidence="6" type="ORF">L0N08_07920</name>
</gene>
<dbReference type="InterPro" id="IPR035466">
    <property type="entry name" value="GlmS/AgaS_SIS"/>
</dbReference>
<accession>A0AAW5BVM9</accession>
<dbReference type="PANTHER" id="PTHR10937">
    <property type="entry name" value="GLUCOSAMINE--FRUCTOSE-6-PHOSPHATE AMINOTRANSFERASE, ISOMERIZING"/>
    <property type="match status" value="1"/>
</dbReference>
<dbReference type="SUPFAM" id="SSF53697">
    <property type="entry name" value="SIS domain"/>
    <property type="match status" value="1"/>
</dbReference>
<dbReference type="EC" id="2.6.1.16" evidence="2"/>
<evidence type="ECO:0000256" key="1">
    <source>
        <dbReference type="ARBA" id="ARBA00001031"/>
    </source>
</evidence>
<dbReference type="GO" id="GO:0004360">
    <property type="term" value="F:glutamine-fructose-6-phosphate transaminase (isomerizing) activity"/>
    <property type="evidence" value="ECO:0007669"/>
    <property type="project" value="UniProtKB-EC"/>
</dbReference>
<evidence type="ECO:0000256" key="4">
    <source>
        <dbReference type="ARBA" id="ARBA00022737"/>
    </source>
</evidence>
<dbReference type="InterPro" id="IPR035490">
    <property type="entry name" value="GlmS/FrlB_SIS"/>
</dbReference>
<comment type="caution">
    <text evidence="6">The sequence shown here is derived from an EMBL/GenBank/DDBJ whole genome shotgun (WGS) entry which is preliminary data.</text>
</comment>
<protein>
    <recommendedName>
        <fullName evidence="3">Glutamine--fructose-6-phosphate aminotransferase [isomerizing]</fullName>
        <ecNumber evidence="2">2.6.1.16</ecNumber>
    </recommendedName>
</protein>
<dbReference type="AlphaFoldDB" id="A0AAW5BVM9"/>
<dbReference type="RefSeq" id="WP_238053457.1">
    <property type="nucleotide sequence ID" value="NZ_JAKNGE010000008.1"/>
</dbReference>
<dbReference type="PROSITE" id="PS51464">
    <property type="entry name" value="SIS"/>
    <property type="match status" value="2"/>
</dbReference>
<name>A0AAW5BVM9_9FIRM</name>
<keyword evidence="4" id="KW-0677">Repeat</keyword>
<dbReference type="InterPro" id="IPR046348">
    <property type="entry name" value="SIS_dom_sf"/>
</dbReference>
<dbReference type="InterPro" id="IPR001347">
    <property type="entry name" value="SIS_dom"/>
</dbReference>
<evidence type="ECO:0000256" key="3">
    <source>
        <dbReference type="ARBA" id="ARBA00016090"/>
    </source>
</evidence>
<dbReference type="GO" id="GO:0097367">
    <property type="term" value="F:carbohydrate derivative binding"/>
    <property type="evidence" value="ECO:0007669"/>
    <property type="project" value="InterPro"/>
</dbReference>
<comment type="catalytic activity">
    <reaction evidence="1">
        <text>D-fructose 6-phosphate + L-glutamine = D-glucosamine 6-phosphate + L-glutamate</text>
        <dbReference type="Rhea" id="RHEA:13237"/>
        <dbReference type="ChEBI" id="CHEBI:29985"/>
        <dbReference type="ChEBI" id="CHEBI:58359"/>
        <dbReference type="ChEBI" id="CHEBI:58725"/>
        <dbReference type="ChEBI" id="CHEBI:61527"/>
        <dbReference type="EC" id="2.6.1.16"/>
    </reaction>
</comment>
<evidence type="ECO:0000259" key="5">
    <source>
        <dbReference type="PROSITE" id="PS51464"/>
    </source>
</evidence>
<dbReference type="GO" id="GO:0006047">
    <property type="term" value="P:UDP-N-acetylglucosamine metabolic process"/>
    <property type="evidence" value="ECO:0007669"/>
    <property type="project" value="TreeGrafter"/>
</dbReference>
<dbReference type="EMBL" id="JAKNGE010000008">
    <property type="protein sequence ID" value="MCG4745332.1"/>
    <property type="molecule type" value="Genomic_DNA"/>
</dbReference>
<dbReference type="CDD" id="cd05008">
    <property type="entry name" value="SIS_GlmS_GlmD_1"/>
    <property type="match status" value="1"/>
</dbReference>
<reference evidence="6" key="1">
    <citation type="submission" date="2022-01" db="EMBL/GenBank/DDBJ databases">
        <title>Collection of gut derived symbiotic bacterial strains cultured from healthy donors.</title>
        <authorList>
            <person name="Lin H."/>
            <person name="Kohout C."/>
            <person name="Waligurski E."/>
            <person name="Pamer E.G."/>
        </authorList>
    </citation>
    <scope>NUCLEOTIDE SEQUENCE</scope>
    <source>
        <strain evidence="6">DFI.6.55</strain>
    </source>
</reference>
<proteinExistence type="predicted"/>
<evidence type="ECO:0000313" key="6">
    <source>
        <dbReference type="EMBL" id="MCG4745332.1"/>
    </source>
</evidence>
<sequence>MQEYRDMMTEIEKQGSLGPVLKQIETAVAGTCREIMEKGKNKKIFFLGCGDSYFAGLAVKDYFLEKTDSLCFPMTALEFSTYGIRQVDKESTVIAVSMSGNVARTVEAVKEAQERGAYVVGITNSLTGRLYEVCSHPVFLGLEEEPGWTPGTLTYTGTLYALYCLGAGLSRESERDGCKRKLAFTMEQVSRVVTQCQDMARQAGENFVYNGHQFPVYILGAGQSFATAKYGAAKFLEVCGVIAIGQESEEFAHQEFWVIDKNCPVFLVAPKGDSFQRTMEVGECLRHFGCDLFVISNSEELCGMGKYAFGMPEEVEELYAPLLYAVPMQLTAYYFSRKLGLDPDRRSHNDPFRKKVSRMLTRGTVNLD</sequence>
<dbReference type="Proteomes" id="UP001299608">
    <property type="component" value="Unassembled WGS sequence"/>
</dbReference>
<feature type="domain" description="SIS" evidence="5">
    <location>
        <begin position="204"/>
        <end position="346"/>
    </location>
</feature>